<dbReference type="SUPFAM" id="SSF56815">
    <property type="entry name" value="Sec1/munc18-like (SM) proteins"/>
    <property type="match status" value="1"/>
</dbReference>
<evidence type="ECO:0000256" key="1">
    <source>
        <dbReference type="ARBA" id="ARBA00009884"/>
    </source>
</evidence>
<dbReference type="PANTHER" id="PTHR11679">
    <property type="entry name" value="VESICLE PROTEIN SORTING-ASSOCIATED"/>
    <property type="match status" value="1"/>
</dbReference>
<dbReference type="InterPro" id="IPR036045">
    <property type="entry name" value="Sec1-like_sf"/>
</dbReference>
<dbReference type="EMBL" id="CALNXI010000006">
    <property type="protein sequence ID" value="CAH3014136.1"/>
    <property type="molecule type" value="Genomic_DNA"/>
</dbReference>
<evidence type="ECO:0000313" key="3">
    <source>
        <dbReference type="Proteomes" id="UP001159427"/>
    </source>
</evidence>
<proteinExistence type="inferred from homology"/>
<evidence type="ECO:0000313" key="2">
    <source>
        <dbReference type="EMBL" id="CAH3014136.1"/>
    </source>
</evidence>
<organism evidence="2 3">
    <name type="scientific">Porites evermanni</name>
    <dbReference type="NCBI Taxonomy" id="104178"/>
    <lineage>
        <taxon>Eukaryota</taxon>
        <taxon>Metazoa</taxon>
        <taxon>Cnidaria</taxon>
        <taxon>Anthozoa</taxon>
        <taxon>Hexacorallia</taxon>
        <taxon>Scleractinia</taxon>
        <taxon>Fungiina</taxon>
        <taxon>Poritidae</taxon>
        <taxon>Porites</taxon>
    </lineage>
</organism>
<dbReference type="Pfam" id="PF00995">
    <property type="entry name" value="Sec1"/>
    <property type="match status" value="1"/>
</dbReference>
<dbReference type="InterPro" id="IPR027482">
    <property type="entry name" value="Sec1-like_dom2"/>
</dbReference>
<sequence length="668" mass="74344">MAAKSAIERGINTIWQKILTVVNNAIVYLDSRTAEWIHWCGSLQDFIDAGALNVCDISSARSGNESETKAVFIVGTLLQSETLDLVHSIVESSDFQHCTILCTVPENVHSFARHADVADVSPFGELSQKLREWMGNMYATVDVHYVPLFAAVVCPGLFISPVFSSFFPLLPSDVPRLQKFLRSTGDKRTFNGLNDFEMSSLPHNLQLKIKMFAFGLNSLFELLDVNEDCYGVGYLSKVIATELANLPAARMRRKSSSSRGSLILIDRTLDLVGPSGHSFDTLADRIIQLLPRLPQHTSDVAVDMSPLCSCGSSTPQTVAPGCLAHPRDPPTQALLCSIITKRQKESLVDISRQLQEALSRESLMQKSKVGVQNKVTVEQLKTMTEHFRGQPKCLQKHGALLQLVRATIMALKSESASQMDHLQALEKGLILHIGEHGPQSSLSELITALQNDHQQRFVNVEDIFLLLVFLYSLTGQECFNSPLEEEQMKNMLINGILSGELKCSCESFLGSEISEKTVRSRISDAFEKIRAVNFAREELQMFRDVFQRGTALKPAQYQPLVRQIIDGVFSPECPELPDIEFKSQGLKDFIKTGFSLFMNVSKPRPNDHPLLVLFVVGGVTCSEVHQIREALAAYHPNTQLLIGSTRLLKADDLFNEIFLQDNLFPALH</sequence>
<dbReference type="InterPro" id="IPR001619">
    <property type="entry name" value="Sec1-like"/>
</dbReference>
<gene>
    <name evidence="2" type="ORF">PEVE_00036963</name>
</gene>
<accession>A0ABN8LFB5</accession>
<keyword evidence="3" id="KW-1185">Reference proteome</keyword>
<evidence type="ECO:0008006" key="4">
    <source>
        <dbReference type="Google" id="ProtNLM"/>
    </source>
</evidence>
<name>A0ABN8LFB5_9CNID</name>
<comment type="caution">
    <text evidence="2">The sequence shown here is derived from an EMBL/GenBank/DDBJ whole genome shotgun (WGS) entry which is preliminary data.</text>
</comment>
<reference evidence="2 3" key="1">
    <citation type="submission" date="2022-05" db="EMBL/GenBank/DDBJ databases">
        <authorList>
            <consortium name="Genoscope - CEA"/>
            <person name="William W."/>
        </authorList>
    </citation>
    <scope>NUCLEOTIDE SEQUENCE [LARGE SCALE GENOMIC DNA]</scope>
</reference>
<protein>
    <recommendedName>
        <fullName evidence="4">Sec1 family domain-containing protein 2</fullName>
    </recommendedName>
</protein>
<dbReference type="Gene3D" id="3.40.50.1910">
    <property type="match status" value="1"/>
</dbReference>
<comment type="similarity">
    <text evidence="1">Belongs to the STXBP/unc-18/SEC1 family.</text>
</comment>
<dbReference type="Proteomes" id="UP001159427">
    <property type="component" value="Unassembled WGS sequence"/>
</dbReference>